<accession>A0ABW3F106</accession>
<dbReference type="Pfam" id="PF00378">
    <property type="entry name" value="ECH_1"/>
    <property type="match status" value="1"/>
</dbReference>
<evidence type="ECO:0000256" key="1">
    <source>
        <dbReference type="ARBA" id="ARBA00005005"/>
    </source>
</evidence>
<gene>
    <name evidence="8" type="ORF">ACFQ11_34680</name>
</gene>
<dbReference type="NCBIfam" id="NF005699">
    <property type="entry name" value="PRK07509.1"/>
    <property type="match status" value="1"/>
</dbReference>
<evidence type="ECO:0000256" key="2">
    <source>
        <dbReference type="ARBA" id="ARBA00005254"/>
    </source>
</evidence>
<dbReference type="Gene3D" id="3.90.1200.10">
    <property type="match status" value="1"/>
</dbReference>
<dbReference type="Gene3D" id="3.90.226.10">
    <property type="entry name" value="2-enoyl-CoA Hydratase, Chain A, domain 1"/>
    <property type="match status" value="1"/>
</dbReference>
<comment type="similarity">
    <text evidence="2 6">Belongs to the enoyl-CoA hydratase/isomerase family.</text>
</comment>
<dbReference type="InterPro" id="IPR001753">
    <property type="entry name" value="Enoyl-CoA_hydra/iso"/>
</dbReference>
<dbReference type="SUPFAM" id="SSF56112">
    <property type="entry name" value="Protein kinase-like (PK-like)"/>
    <property type="match status" value="1"/>
</dbReference>
<name>A0ABW3F106_9ACTN</name>
<keyword evidence="9" id="KW-1185">Reference proteome</keyword>
<sequence>MNRLPWEKTPDHVRADVEALLGARVAEAVTQPGGYSPGAAARLRLDDGRRAFVKSVGAELNADSPGIHRAEARVAAALPPTAPVPRLLGFFDRDDWVTLVFEDVDGAPPREPWDAAELARVLAALGDLAAAMTPAPIDAPTVAERFGPAFRGWRRLAAGASATPGGLDPWARDHLAELAELETSWGTAAAGDTLAHADVRADNILLTPDRVVVVDWPWACLAAPWFDLLAMLPSVRLQGGPPARGRLRRPPARRVRRRPRGHRRPRRARRLLRPRRAPAPAARPARPPRLPARPGRGRPRVAPRTPGMIAADVSQEDPGMTERVTVNVHDGVADVRLNRPDKLNALDLPTFEALAATGDALAADPSVRAVVLSGEGRAFCAGLDFAAFGAMAERESSGASGSSDITGRLPGRITNLGQQAAHTWRELPQPVIAAVHGHALGGGLQIAMGADLRIVAPDAELSVLEMRWGLVPDMTGTAALIRLVGEDVAKELTFTGRMITGTDAARIGLATRTADDPHAAATELAREIAGNSPDAVRAAKRLLNRAADRDLAGQFAAESRELGALRGTPNQAEAVRAHFEKRPPAFTDPA</sequence>
<feature type="compositionally biased region" description="Basic residues" evidence="7">
    <location>
        <begin position="245"/>
        <end position="276"/>
    </location>
</feature>
<evidence type="ECO:0000256" key="6">
    <source>
        <dbReference type="RuleBase" id="RU003707"/>
    </source>
</evidence>
<dbReference type="InterPro" id="IPR014748">
    <property type="entry name" value="Enoyl-CoA_hydra_C"/>
</dbReference>
<dbReference type="InterPro" id="IPR011009">
    <property type="entry name" value="Kinase-like_dom_sf"/>
</dbReference>
<dbReference type="PANTHER" id="PTHR43149:SF1">
    <property type="entry name" value="DELTA(3,5)-DELTA(2,4)-DIENOYL-COA ISOMERASE, MITOCHONDRIAL"/>
    <property type="match status" value="1"/>
</dbReference>
<dbReference type="Gene3D" id="1.10.12.10">
    <property type="entry name" value="Lyase 2-enoyl-coa Hydratase, Chain A, domain 2"/>
    <property type="match status" value="1"/>
</dbReference>
<organism evidence="8 9">
    <name type="scientific">Actinomadura sediminis</name>
    <dbReference type="NCBI Taxonomy" id="1038904"/>
    <lineage>
        <taxon>Bacteria</taxon>
        <taxon>Bacillati</taxon>
        <taxon>Actinomycetota</taxon>
        <taxon>Actinomycetes</taxon>
        <taxon>Streptosporangiales</taxon>
        <taxon>Thermomonosporaceae</taxon>
        <taxon>Actinomadura</taxon>
    </lineage>
</organism>
<feature type="region of interest" description="Disordered" evidence="7">
    <location>
        <begin position="566"/>
        <end position="590"/>
    </location>
</feature>
<dbReference type="InterPro" id="IPR018376">
    <property type="entry name" value="Enoyl-CoA_hyd/isom_CS"/>
</dbReference>
<dbReference type="PROSITE" id="PS00166">
    <property type="entry name" value="ENOYL_COA_HYDRATASE"/>
    <property type="match status" value="1"/>
</dbReference>
<evidence type="ECO:0000256" key="5">
    <source>
        <dbReference type="ARBA" id="ARBA00023235"/>
    </source>
</evidence>
<comment type="caution">
    <text evidence="8">The sequence shown here is derived from an EMBL/GenBank/DDBJ whole genome shotgun (WGS) entry which is preliminary data.</text>
</comment>
<dbReference type="InterPro" id="IPR045002">
    <property type="entry name" value="Ech1-like"/>
</dbReference>
<dbReference type="SUPFAM" id="SSF52096">
    <property type="entry name" value="ClpP/crotonase"/>
    <property type="match status" value="1"/>
</dbReference>
<dbReference type="Proteomes" id="UP001596972">
    <property type="component" value="Unassembled WGS sequence"/>
</dbReference>
<dbReference type="CDD" id="cd06558">
    <property type="entry name" value="crotonase-like"/>
    <property type="match status" value="1"/>
</dbReference>
<feature type="region of interest" description="Disordered" evidence="7">
    <location>
        <begin position="237"/>
        <end position="305"/>
    </location>
</feature>
<dbReference type="InterPro" id="IPR029045">
    <property type="entry name" value="ClpP/crotonase-like_dom_sf"/>
</dbReference>
<reference evidence="9" key="1">
    <citation type="journal article" date="2019" name="Int. J. Syst. Evol. Microbiol.">
        <title>The Global Catalogue of Microorganisms (GCM) 10K type strain sequencing project: providing services to taxonomists for standard genome sequencing and annotation.</title>
        <authorList>
            <consortium name="The Broad Institute Genomics Platform"/>
            <consortium name="The Broad Institute Genome Sequencing Center for Infectious Disease"/>
            <person name="Wu L."/>
            <person name="Ma J."/>
        </authorList>
    </citation>
    <scope>NUCLEOTIDE SEQUENCE [LARGE SCALE GENOMIC DNA]</scope>
    <source>
        <strain evidence="9">JCM 31202</strain>
    </source>
</reference>
<keyword evidence="3" id="KW-0276">Fatty acid metabolism</keyword>
<proteinExistence type="inferred from homology"/>
<evidence type="ECO:0000313" key="8">
    <source>
        <dbReference type="EMBL" id="MFD0905565.1"/>
    </source>
</evidence>
<protein>
    <submittedName>
        <fullName evidence="8">Crotonase/enoyl-CoA hydratase family protein</fullName>
    </submittedName>
</protein>
<keyword evidence="5" id="KW-0413">Isomerase</keyword>
<dbReference type="PANTHER" id="PTHR43149">
    <property type="entry name" value="ENOYL-COA HYDRATASE"/>
    <property type="match status" value="1"/>
</dbReference>
<dbReference type="Gene3D" id="3.30.200.20">
    <property type="entry name" value="Phosphorylase Kinase, domain 1"/>
    <property type="match status" value="1"/>
</dbReference>
<comment type="pathway">
    <text evidence="1">Lipid metabolism; fatty acid beta-oxidation.</text>
</comment>
<evidence type="ECO:0000256" key="7">
    <source>
        <dbReference type="SAM" id="MobiDB-lite"/>
    </source>
</evidence>
<evidence type="ECO:0000256" key="4">
    <source>
        <dbReference type="ARBA" id="ARBA00023098"/>
    </source>
</evidence>
<evidence type="ECO:0000256" key="3">
    <source>
        <dbReference type="ARBA" id="ARBA00022832"/>
    </source>
</evidence>
<dbReference type="RefSeq" id="WP_378306611.1">
    <property type="nucleotide sequence ID" value="NZ_JBHTJA010000146.1"/>
</dbReference>
<dbReference type="EMBL" id="JBHTJA010000146">
    <property type="protein sequence ID" value="MFD0905565.1"/>
    <property type="molecule type" value="Genomic_DNA"/>
</dbReference>
<evidence type="ECO:0000313" key="9">
    <source>
        <dbReference type="Proteomes" id="UP001596972"/>
    </source>
</evidence>
<keyword evidence="4" id="KW-0443">Lipid metabolism</keyword>